<keyword evidence="1" id="KW-0229">DNA integration</keyword>
<dbReference type="CDD" id="cd00796">
    <property type="entry name" value="INT_Rci_Hp1_C"/>
    <property type="match status" value="1"/>
</dbReference>
<dbReference type="Gene3D" id="1.10.150.130">
    <property type="match status" value="1"/>
</dbReference>
<dbReference type="InterPro" id="IPR044068">
    <property type="entry name" value="CB"/>
</dbReference>
<sequence>MATILKRGKRWQAKVRRCGYPEQSKNFSTKADAQQWARETELAMDRGSWVDTSEARRTTLTEAIERYAREVTPTKKGAPQEANRLRRWGQHRIGKTALANVRSADIAEIRDQRLKEASPATVRNDLAALSAVFEHARKEWRMEALTNPVRALRRPAPSRQRDRRLEAGEEQALYAAASSPVQRAYLTLALETGMRRGEIIAMRWQYINLPRRIIHLPETKTDEARDVPLSTAAVRALQSLPRRIDGKVWPWSNEGASSMWRRWIVRAGIEDLRFHDLRHEATSRFIESGRFEITEVMAITLCVSLPSDSAKGKTCITLGH</sequence>
<dbReference type="PANTHER" id="PTHR30349">
    <property type="entry name" value="PHAGE INTEGRASE-RELATED"/>
    <property type="match status" value="1"/>
</dbReference>
<organism evidence="7 8">
    <name type="scientific">Halorhodospira neutriphila</name>
    <dbReference type="NCBI Taxonomy" id="168379"/>
    <lineage>
        <taxon>Bacteria</taxon>
        <taxon>Pseudomonadati</taxon>
        <taxon>Pseudomonadota</taxon>
        <taxon>Gammaproteobacteria</taxon>
        <taxon>Chromatiales</taxon>
        <taxon>Ectothiorhodospiraceae</taxon>
        <taxon>Halorhodospira</taxon>
    </lineage>
</organism>
<proteinExistence type="predicted"/>
<keyword evidence="3" id="KW-0233">DNA recombination</keyword>
<dbReference type="InterPro" id="IPR050090">
    <property type="entry name" value="Tyrosine_recombinase_XerCD"/>
</dbReference>
<evidence type="ECO:0000256" key="3">
    <source>
        <dbReference type="ARBA" id="ARBA00023172"/>
    </source>
</evidence>
<evidence type="ECO:0000256" key="2">
    <source>
        <dbReference type="ARBA" id="ARBA00023125"/>
    </source>
</evidence>
<gene>
    <name evidence="7" type="ORF">CKO13_09790</name>
</gene>
<comment type="caution">
    <text evidence="7">The sequence shown here is derived from an EMBL/GenBank/DDBJ whole genome shotgun (WGS) entry which is preliminary data.</text>
</comment>
<evidence type="ECO:0000313" key="8">
    <source>
        <dbReference type="Proteomes" id="UP000738126"/>
    </source>
</evidence>
<evidence type="ECO:0000259" key="5">
    <source>
        <dbReference type="PROSITE" id="PS51898"/>
    </source>
</evidence>
<keyword evidence="8" id="KW-1185">Reference proteome</keyword>
<dbReference type="SUPFAM" id="SSF56349">
    <property type="entry name" value="DNA breaking-rejoining enzymes"/>
    <property type="match status" value="1"/>
</dbReference>
<dbReference type="InterPro" id="IPR057084">
    <property type="entry name" value="Int_N"/>
</dbReference>
<evidence type="ECO:0008006" key="9">
    <source>
        <dbReference type="Google" id="ProtNLM"/>
    </source>
</evidence>
<evidence type="ECO:0000259" key="6">
    <source>
        <dbReference type="PROSITE" id="PS51900"/>
    </source>
</evidence>
<dbReference type="Gene3D" id="1.10.443.10">
    <property type="entry name" value="Intergrase catalytic core"/>
    <property type="match status" value="1"/>
</dbReference>
<name>A0ABS1E7Z5_9GAMM</name>
<dbReference type="PROSITE" id="PS51900">
    <property type="entry name" value="CB"/>
    <property type="match status" value="1"/>
</dbReference>
<dbReference type="RefSeq" id="WP_200260304.1">
    <property type="nucleotide sequence ID" value="NZ_NRSH01000126.1"/>
</dbReference>
<dbReference type="InterPro" id="IPR013762">
    <property type="entry name" value="Integrase-like_cat_sf"/>
</dbReference>
<accession>A0ABS1E7Z5</accession>
<keyword evidence="2 4" id="KW-0238">DNA-binding</keyword>
<evidence type="ECO:0000256" key="4">
    <source>
        <dbReference type="PROSITE-ProRule" id="PRU01248"/>
    </source>
</evidence>
<dbReference type="InterPro" id="IPR002104">
    <property type="entry name" value="Integrase_catalytic"/>
</dbReference>
<dbReference type="EMBL" id="NRSH01000126">
    <property type="protein sequence ID" value="MBK1727302.1"/>
    <property type="molecule type" value="Genomic_DNA"/>
</dbReference>
<dbReference type="InterPro" id="IPR011010">
    <property type="entry name" value="DNA_brk_join_enz"/>
</dbReference>
<feature type="domain" description="Tyr recombinase" evidence="5">
    <location>
        <begin position="160"/>
        <end position="320"/>
    </location>
</feature>
<dbReference type="PROSITE" id="PS51898">
    <property type="entry name" value="TYR_RECOMBINASE"/>
    <property type="match status" value="1"/>
</dbReference>
<dbReference type="Pfam" id="PF00589">
    <property type="entry name" value="Phage_integrase"/>
    <property type="match status" value="1"/>
</dbReference>
<dbReference type="Proteomes" id="UP000738126">
    <property type="component" value="Unassembled WGS sequence"/>
</dbReference>
<evidence type="ECO:0000313" key="7">
    <source>
        <dbReference type="EMBL" id="MBK1727302.1"/>
    </source>
</evidence>
<evidence type="ECO:0000256" key="1">
    <source>
        <dbReference type="ARBA" id="ARBA00022908"/>
    </source>
</evidence>
<feature type="domain" description="Core-binding (CB)" evidence="6">
    <location>
        <begin position="58"/>
        <end position="137"/>
    </location>
</feature>
<protein>
    <recommendedName>
        <fullName evidence="9">Phage integrase family protein</fullName>
    </recommendedName>
</protein>
<dbReference type="PANTHER" id="PTHR30349:SF94">
    <property type="entry name" value="INTEGRASE_RECOMBINASE HI_1414-RELATED"/>
    <property type="match status" value="1"/>
</dbReference>
<reference evidence="7 8" key="1">
    <citation type="journal article" date="2020" name="Microorganisms">
        <title>Osmotic Adaptation and Compatible Solute Biosynthesis of Phototrophic Bacteria as Revealed from Genome Analyses.</title>
        <authorList>
            <person name="Imhoff J.F."/>
            <person name="Rahn T."/>
            <person name="Kunzel S."/>
            <person name="Keller A."/>
            <person name="Neulinger S.C."/>
        </authorList>
    </citation>
    <scope>NUCLEOTIDE SEQUENCE [LARGE SCALE GENOMIC DNA]</scope>
    <source>
        <strain evidence="7 8">DSM 15116</strain>
    </source>
</reference>
<dbReference type="Pfam" id="PF24624">
    <property type="entry name" value="Int_N"/>
    <property type="match status" value="1"/>
</dbReference>
<dbReference type="InterPro" id="IPR010998">
    <property type="entry name" value="Integrase_recombinase_N"/>
</dbReference>